<comment type="caution">
    <text evidence="2">The sequence shown here is derived from an EMBL/GenBank/DDBJ whole genome shotgun (WGS) entry which is preliminary data.</text>
</comment>
<protein>
    <submittedName>
        <fullName evidence="2">Uncharacterized protein</fullName>
    </submittedName>
</protein>
<proteinExistence type="predicted"/>
<keyword evidence="3" id="KW-1185">Reference proteome</keyword>
<feature type="compositionally biased region" description="Basic and acidic residues" evidence="1">
    <location>
        <begin position="63"/>
        <end position="76"/>
    </location>
</feature>
<reference evidence="2 3" key="1">
    <citation type="submission" date="2023-02" db="EMBL/GenBank/DDBJ databases">
        <title>LHISI_Scaffold_Assembly.</title>
        <authorList>
            <person name="Stuart O.P."/>
            <person name="Cleave R."/>
            <person name="Magrath M.J.L."/>
            <person name="Mikheyev A.S."/>
        </authorList>
    </citation>
    <scope>NUCLEOTIDE SEQUENCE [LARGE SCALE GENOMIC DNA]</scope>
    <source>
        <strain evidence="2">Daus_M_001</strain>
        <tissue evidence="2">Leg muscle</tissue>
    </source>
</reference>
<dbReference type="EMBL" id="JARBHB010000007">
    <property type="protein sequence ID" value="KAJ8879486.1"/>
    <property type="molecule type" value="Genomic_DNA"/>
</dbReference>
<feature type="compositionally biased region" description="Basic and acidic residues" evidence="1">
    <location>
        <begin position="41"/>
        <end position="53"/>
    </location>
</feature>
<sequence>MAKTFWTKDMSTGVRLNNNMLREDKSDKTISTTIYNAKDFRADEGETREDRGVKPPTSGIVYHDTHIRKSGSDPDGNRIQFALLGGEQANRSDNVIPSR</sequence>
<gene>
    <name evidence="2" type="ORF">PR048_020094</name>
</gene>
<organism evidence="2 3">
    <name type="scientific">Dryococelus australis</name>
    <dbReference type="NCBI Taxonomy" id="614101"/>
    <lineage>
        <taxon>Eukaryota</taxon>
        <taxon>Metazoa</taxon>
        <taxon>Ecdysozoa</taxon>
        <taxon>Arthropoda</taxon>
        <taxon>Hexapoda</taxon>
        <taxon>Insecta</taxon>
        <taxon>Pterygota</taxon>
        <taxon>Neoptera</taxon>
        <taxon>Polyneoptera</taxon>
        <taxon>Phasmatodea</taxon>
        <taxon>Verophasmatodea</taxon>
        <taxon>Anareolatae</taxon>
        <taxon>Phasmatidae</taxon>
        <taxon>Eurycanthinae</taxon>
        <taxon>Dryococelus</taxon>
    </lineage>
</organism>
<feature type="compositionally biased region" description="Polar residues" evidence="1">
    <location>
        <begin position="89"/>
        <end position="99"/>
    </location>
</feature>
<accession>A0ABQ9H5J5</accession>
<feature type="region of interest" description="Disordered" evidence="1">
    <location>
        <begin position="41"/>
        <end position="99"/>
    </location>
</feature>
<evidence type="ECO:0000313" key="2">
    <source>
        <dbReference type="EMBL" id="KAJ8879486.1"/>
    </source>
</evidence>
<dbReference type="Proteomes" id="UP001159363">
    <property type="component" value="Chromosome 6"/>
</dbReference>
<evidence type="ECO:0000313" key="3">
    <source>
        <dbReference type="Proteomes" id="UP001159363"/>
    </source>
</evidence>
<evidence type="ECO:0000256" key="1">
    <source>
        <dbReference type="SAM" id="MobiDB-lite"/>
    </source>
</evidence>
<name>A0ABQ9H5J5_9NEOP</name>